<reference evidence="2" key="1">
    <citation type="journal article" date="2021" name="Antonie Van Leeuwenhoek">
        <title>Draft genome and description of Waterburya agarophytonicola gen. nov. sp. nov. (Pleurocapsales, Cyanobacteria): a seaweed symbiont.</title>
        <authorList>
            <person name="Bonthond G."/>
            <person name="Shalygin S."/>
            <person name="Bayer T."/>
            <person name="Weinberger F."/>
        </authorList>
    </citation>
    <scope>NUCLEOTIDE SEQUENCE</scope>
    <source>
        <strain evidence="2">KI4</strain>
    </source>
</reference>
<protein>
    <submittedName>
        <fullName evidence="2">XRE family transcriptional regulator</fullName>
    </submittedName>
</protein>
<dbReference type="InterPro" id="IPR039554">
    <property type="entry name" value="HigA2-like_HTH"/>
</dbReference>
<dbReference type="GO" id="GO:0003677">
    <property type="term" value="F:DNA binding"/>
    <property type="evidence" value="ECO:0007669"/>
    <property type="project" value="InterPro"/>
</dbReference>
<keyword evidence="3" id="KW-1185">Reference proteome</keyword>
<dbReference type="CDD" id="cd00093">
    <property type="entry name" value="HTH_XRE"/>
    <property type="match status" value="1"/>
</dbReference>
<sequence>MALNFYETPFHAFETPKEASKSVLKTEMTIMIRDIIESSGWTQLEASKVLGVDQPRVSDLMRGKIDKFTIDALISILDDLGFKSSFVSKNNNEAEIKIERVATSV</sequence>
<dbReference type="PROSITE" id="PS50943">
    <property type="entry name" value="HTH_CROC1"/>
    <property type="match status" value="1"/>
</dbReference>
<proteinExistence type="predicted"/>
<gene>
    <name evidence="2" type="ORF">I4641_16375</name>
</gene>
<dbReference type="Proteomes" id="UP000729733">
    <property type="component" value="Unassembled WGS sequence"/>
</dbReference>
<comment type="caution">
    <text evidence="2">The sequence shown here is derived from an EMBL/GenBank/DDBJ whole genome shotgun (WGS) entry which is preliminary data.</text>
</comment>
<dbReference type="SMART" id="SM00530">
    <property type="entry name" value="HTH_XRE"/>
    <property type="match status" value="1"/>
</dbReference>
<organism evidence="2 3">
    <name type="scientific">Waterburya agarophytonicola KI4</name>
    <dbReference type="NCBI Taxonomy" id="2874699"/>
    <lineage>
        <taxon>Bacteria</taxon>
        <taxon>Bacillati</taxon>
        <taxon>Cyanobacteriota</taxon>
        <taxon>Cyanophyceae</taxon>
        <taxon>Pleurocapsales</taxon>
        <taxon>Hyellaceae</taxon>
        <taxon>Waterburya</taxon>
        <taxon>Waterburya agarophytonicola</taxon>
    </lineage>
</organism>
<dbReference type="InterPro" id="IPR010982">
    <property type="entry name" value="Lambda_DNA-bd_dom_sf"/>
</dbReference>
<evidence type="ECO:0000259" key="1">
    <source>
        <dbReference type="PROSITE" id="PS50943"/>
    </source>
</evidence>
<feature type="domain" description="HTH cro/C1-type" evidence="1">
    <location>
        <begin position="32"/>
        <end position="87"/>
    </location>
</feature>
<evidence type="ECO:0000313" key="2">
    <source>
        <dbReference type="EMBL" id="MCC0178551.1"/>
    </source>
</evidence>
<dbReference type="Gene3D" id="1.10.260.40">
    <property type="entry name" value="lambda repressor-like DNA-binding domains"/>
    <property type="match status" value="1"/>
</dbReference>
<accession>A0A964BTH6</accession>
<name>A0A964BTH6_9CYAN</name>
<dbReference type="Pfam" id="PF13744">
    <property type="entry name" value="HTH_37"/>
    <property type="match status" value="1"/>
</dbReference>
<dbReference type="EMBL" id="JADWDC010000046">
    <property type="protein sequence ID" value="MCC0178551.1"/>
    <property type="molecule type" value="Genomic_DNA"/>
</dbReference>
<evidence type="ECO:0000313" key="3">
    <source>
        <dbReference type="Proteomes" id="UP000729733"/>
    </source>
</evidence>
<dbReference type="InterPro" id="IPR001387">
    <property type="entry name" value="Cro/C1-type_HTH"/>
</dbReference>
<dbReference type="AlphaFoldDB" id="A0A964BTH6"/>
<dbReference type="RefSeq" id="WP_229641651.1">
    <property type="nucleotide sequence ID" value="NZ_JADWDC010000046.1"/>
</dbReference>
<dbReference type="SUPFAM" id="SSF47413">
    <property type="entry name" value="lambda repressor-like DNA-binding domains"/>
    <property type="match status" value="1"/>
</dbReference>